<keyword evidence="9 11" id="KW-0472">Membrane</keyword>
<dbReference type="OrthoDB" id="9812661at2"/>
<evidence type="ECO:0000256" key="3">
    <source>
        <dbReference type="ARBA" id="ARBA00022676"/>
    </source>
</evidence>
<keyword evidence="6 11" id="KW-0133">Cell shape</keyword>
<comment type="catalytic activity">
    <reaction evidence="11">
        <text>[GlcNAc-(1-&gt;4)-Mur2Ac(oyl-L-Ala-gamma-D-Glu-L-Lys-D-Ala-D-Ala)](n)-di-trans,octa-cis-undecaprenyl diphosphate + beta-D-GlcNAc-(1-&gt;4)-Mur2Ac(oyl-L-Ala-gamma-D-Glu-L-Lys-D-Ala-D-Ala)-di-trans,octa-cis-undecaprenyl diphosphate = [GlcNAc-(1-&gt;4)-Mur2Ac(oyl-L-Ala-gamma-D-Glu-L-Lys-D-Ala-D-Ala)](n+1)-di-trans,octa-cis-undecaprenyl diphosphate + di-trans,octa-cis-undecaprenyl diphosphate + H(+)</text>
        <dbReference type="Rhea" id="RHEA:23708"/>
        <dbReference type="Rhea" id="RHEA-COMP:9602"/>
        <dbReference type="Rhea" id="RHEA-COMP:9603"/>
        <dbReference type="ChEBI" id="CHEBI:15378"/>
        <dbReference type="ChEBI" id="CHEBI:58405"/>
        <dbReference type="ChEBI" id="CHEBI:60033"/>
        <dbReference type="ChEBI" id="CHEBI:78435"/>
        <dbReference type="EC" id="2.4.99.28"/>
    </reaction>
</comment>
<dbReference type="GO" id="GO:0008360">
    <property type="term" value="P:regulation of cell shape"/>
    <property type="evidence" value="ECO:0007669"/>
    <property type="project" value="UniProtKB-KW"/>
</dbReference>
<keyword evidence="3 11" id="KW-0328">Glycosyltransferase</keyword>
<keyword evidence="4 11" id="KW-0808">Transferase</keyword>
<dbReference type="RefSeq" id="WP_106008710.1">
    <property type="nucleotide sequence ID" value="NZ_JALCPJ010000032.1"/>
</dbReference>
<dbReference type="GO" id="GO:0009252">
    <property type="term" value="P:peptidoglycan biosynthetic process"/>
    <property type="evidence" value="ECO:0007669"/>
    <property type="project" value="UniProtKB-UniRule"/>
</dbReference>
<dbReference type="GO" id="GO:0015648">
    <property type="term" value="F:lipid-linked peptidoglycan transporter activity"/>
    <property type="evidence" value="ECO:0007669"/>
    <property type="project" value="TreeGrafter"/>
</dbReference>
<dbReference type="GO" id="GO:0071555">
    <property type="term" value="P:cell wall organization"/>
    <property type="evidence" value="ECO:0007669"/>
    <property type="project" value="UniProtKB-KW"/>
</dbReference>
<evidence type="ECO:0000256" key="9">
    <source>
        <dbReference type="ARBA" id="ARBA00023136"/>
    </source>
</evidence>
<keyword evidence="2 11" id="KW-1003">Cell membrane</keyword>
<dbReference type="InterPro" id="IPR018365">
    <property type="entry name" value="Cell_cycle_FtsW-rel_CS"/>
</dbReference>
<dbReference type="GO" id="GO:0032153">
    <property type="term" value="C:cell division site"/>
    <property type="evidence" value="ECO:0007669"/>
    <property type="project" value="TreeGrafter"/>
</dbReference>
<dbReference type="NCBIfam" id="TIGR02210">
    <property type="entry name" value="rodA_shape"/>
    <property type="match status" value="1"/>
</dbReference>
<dbReference type="InterPro" id="IPR011923">
    <property type="entry name" value="RodA/MrdB"/>
</dbReference>
<protein>
    <recommendedName>
        <fullName evidence="11">Peptidoglycan glycosyltransferase RodA</fullName>
        <shortName evidence="11">PGT</shortName>
        <ecNumber evidence="11">2.4.99.28</ecNumber>
    </recommendedName>
    <alternativeName>
        <fullName evidence="11">Cell elongation protein RodA</fullName>
    </alternativeName>
    <alternativeName>
        <fullName evidence="11">Cell wall polymerase</fullName>
    </alternativeName>
    <alternativeName>
        <fullName evidence="11">Peptidoglycan polymerase</fullName>
        <shortName evidence="11">PG polymerase</shortName>
    </alternativeName>
</protein>
<gene>
    <name evidence="12" type="primary">ftsW_3</name>
    <name evidence="11" type="synonym">rodA</name>
    <name evidence="12" type="ORF">CLLU_12480</name>
</gene>
<keyword evidence="13" id="KW-1185">Reference proteome</keyword>
<dbReference type="GO" id="GO:0008955">
    <property type="term" value="F:peptidoglycan glycosyltransferase activity"/>
    <property type="evidence" value="ECO:0007669"/>
    <property type="project" value="UniProtKB-UniRule"/>
</dbReference>
<feature type="transmembrane region" description="Helical" evidence="11">
    <location>
        <begin position="77"/>
        <end position="95"/>
    </location>
</feature>
<comment type="pathway">
    <text evidence="11">Cell wall biogenesis; peptidoglycan biosynthesis.</text>
</comment>
<feature type="transmembrane region" description="Helical" evidence="11">
    <location>
        <begin position="344"/>
        <end position="364"/>
    </location>
</feature>
<sequence length="373" mass="41117">MLEKLTISRKLLKELDFPIIVTTILICIFGSLNIYSASHMSSGYYYLKAQLIWIVIGIALIYFILLIDYSVIKDYAVIIYGFGVFLLILNCIPAFQYTVNGASSWIKIGGISMQPSEFAKVGIIVMLAKQLEDMEGNINSVKNIAKLTMYALIPMALIVKQPDMGMTMVCFFAVLGIYFISGLNFKVILGGILGVTILGTIAWNSSLIADYQKMRIVSLFNPEKYEASYSLQVTQSKIGIGSGGILGKGFLKGTQISGGYVPESHTDFIFSVVGEEWGLIGCLVLILFYVIIMYRSIKIARESKDIFGTMVCVGIISTMLFSVFQNIGMTVGLLPITGITLPFMSYGGSSMLSAFIELSLILNIGMRRKKINF</sequence>
<keyword evidence="7 11" id="KW-0573">Peptidoglycan synthesis</keyword>
<comment type="caution">
    <text evidence="12">The sequence shown here is derived from an EMBL/GenBank/DDBJ whole genome shotgun (WGS) entry which is preliminary data.</text>
</comment>
<evidence type="ECO:0000256" key="8">
    <source>
        <dbReference type="ARBA" id="ARBA00022989"/>
    </source>
</evidence>
<dbReference type="HAMAP" id="MF_02079">
    <property type="entry name" value="PGT_RodA"/>
    <property type="match status" value="1"/>
</dbReference>
<accession>A0A2T0BPG3</accession>
<keyword evidence="10 11" id="KW-0961">Cell wall biogenesis/degradation</keyword>
<comment type="subcellular location">
    <subcellularLocation>
        <location evidence="11">Cell membrane</location>
        <topology evidence="11">Multi-pass membrane protein</topology>
    </subcellularLocation>
    <subcellularLocation>
        <location evidence="1">Membrane</location>
        <topology evidence="1">Multi-pass membrane protein</topology>
    </subcellularLocation>
</comment>
<feature type="transmembrane region" description="Helical" evidence="11">
    <location>
        <begin position="164"/>
        <end position="180"/>
    </location>
</feature>
<evidence type="ECO:0000313" key="13">
    <source>
        <dbReference type="Proteomes" id="UP000237798"/>
    </source>
</evidence>
<reference evidence="12 13" key="1">
    <citation type="submission" date="2018-03" db="EMBL/GenBank/DDBJ databases">
        <title>Genome sequence of Clostridium luticellarii DSM 29923.</title>
        <authorList>
            <person name="Poehlein A."/>
            <person name="Daniel R."/>
        </authorList>
    </citation>
    <scope>NUCLEOTIDE SEQUENCE [LARGE SCALE GENOMIC DNA]</scope>
    <source>
        <strain evidence="12 13">DSM 29923</strain>
    </source>
</reference>
<dbReference type="PROSITE" id="PS00428">
    <property type="entry name" value="FTSW_RODA_SPOVE"/>
    <property type="match status" value="1"/>
</dbReference>
<evidence type="ECO:0000256" key="7">
    <source>
        <dbReference type="ARBA" id="ARBA00022984"/>
    </source>
</evidence>
<proteinExistence type="inferred from homology"/>
<feature type="transmembrane region" description="Helical" evidence="11">
    <location>
        <begin position="306"/>
        <end position="324"/>
    </location>
</feature>
<dbReference type="GO" id="GO:0051301">
    <property type="term" value="P:cell division"/>
    <property type="evidence" value="ECO:0007669"/>
    <property type="project" value="InterPro"/>
</dbReference>
<dbReference type="GO" id="GO:0005886">
    <property type="term" value="C:plasma membrane"/>
    <property type="evidence" value="ECO:0007669"/>
    <property type="project" value="UniProtKB-SubCell"/>
</dbReference>
<name>A0A2T0BPG3_9CLOT</name>
<organism evidence="12 13">
    <name type="scientific">Clostridium luticellarii</name>
    <dbReference type="NCBI Taxonomy" id="1691940"/>
    <lineage>
        <taxon>Bacteria</taxon>
        <taxon>Bacillati</taxon>
        <taxon>Bacillota</taxon>
        <taxon>Clostridia</taxon>
        <taxon>Eubacteriales</taxon>
        <taxon>Clostridiaceae</taxon>
        <taxon>Clostridium</taxon>
    </lineage>
</organism>
<dbReference type="PANTHER" id="PTHR30474">
    <property type="entry name" value="CELL CYCLE PROTEIN"/>
    <property type="match status" value="1"/>
</dbReference>
<evidence type="ECO:0000256" key="1">
    <source>
        <dbReference type="ARBA" id="ARBA00004141"/>
    </source>
</evidence>
<keyword evidence="8 11" id="KW-1133">Transmembrane helix</keyword>
<dbReference type="Pfam" id="PF01098">
    <property type="entry name" value="FTSW_RODA_SPOVE"/>
    <property type="match status" value="1"/>
</dbReference>
<evidence type="ECO:0000256" key="2">
    <source>
        <dbReference type="ARBA" id="ARBA00022475"/>
    </source>
</evidence>
<comment type="function">
    <text evidence="11">Peptidoglycan polymerase that is essential for cell wall elongation.</text>
</comment>
<dbReference type="Proteomes" id="UP000237798">
    <property type="component" value="Unassembled WGS sequence"/>
</dbReference>
<dbReference type="EMBL" id="PVXP01000012">
    <property type="protein sequence ID" value="PRR85759.1"/>
    <property type="molecule type" value="Genomic_DNA"/>
</dbReference>
<dbReference type="AlphaFoldDB" id="A0A2T0BPG3"/>
<evidence type="ECO:0000256" key="6">
    <source>
        <dbReference type="ARBA" id="ARBA00022960"/>
    </source>
</evidence>
<feature type="transmembrane region" description="Helical" evidence="11">
    <location>
        <begin position="43"/>
        <end position="65"/>
    </location>
</feature>
<comment type="similarity">
    <text evidence="11">Belongs to the SEDS family. MrdB/RodA subfamily.</text>
</comment>
<evidence type="ECO:0000256" key="4">
    <source>
        <dbReference type="ARBA" id="ARBA00022679"/>
    </source>
</evidence>
<evidence type="ECO:0000256" key="11">
    <source>
        <dbReference type="HAMAP-Rule" id="MF_02079"/>
    </source>
</evidence>
<feature type="transmembrane region" description="Helical" evidence="11">
    <location>
        <begin position="277"/>
        <end position="294"/>
    </location>
</feature>
<dbReference type="PANTHER" id="PTHR30474:SF1">
    <property type="entry name" value="PEPTIDOGLYCAN GLYCOSYLTRANSFERASE MRDB"/>
    <property type="match status" value="1"/>
</dbReference>
<feature type="transmembrane region" description="Helical" evidence="11">
    <location>
        <begin position="15"/>
        <end position="37"/>
    </location>
</feature>
<dbReference type="UniPathway" id="UPA00219"/>
<evidence type="ECO:0000256" key="10">
    <source>
        <dbReference type="ARBA" id="ARBA00023316"/>
    </source>
</evidence>
<dbReference type="InterPro" id="IPR001182">
    <property type="entry name" value="FtsW/RodA"/>
</dbReference>
<feature type="transmembrane region" description="Helical" evidence="11">
    <location>
        <begin position="187"/>
        <end position="209"/>
    </location>
</feature>
<evidence type="ECO:0000313" key="12">
    <source>
        <dbReference type="EMBL" id="PRR85759.1"/>
    </source>
</evidence>
<evidence type="ECO:0000256" key="5">
    <source>
        <dbReference type="ARBA" id="ARBA00022692"/>
    </source>
</evidence>
<dbReference type="EC" id="2.4.99.28" evidence="11"/>
<keyword evidence="5 11" id="KW-0812">Transmembrane</keyword>